<dbReference type="HOGENOM" id="CLU_2552651_0_0_4"/>
<evidence type="ECO:0000313" key="2">
    <source>
        <dbReference type="Proteomes" id="UP000000784"/>
    </source>
</evidence>
<gene>
    <name evidence="1" type="ordered locus">Daci_1923</name>
</gene>
<dbReference type="KEGG" id="dac:Daci_1923"/>
<dbReference type="STRING" id="398578.Daci_1923"/>
<name>A9BYM0_DELAS</name>
<protein>
    <submittedName>
        <fullName evidence="1">Uncharacterized protein</fullName>
    </submittedName>
</protein>
<dbReference type="RefSeq" id="WP_012203848.1">
    <property type="nucleotide sequence ID" value="NC_010002.1"/>
</dbReference>
<accession>A9BYM0</accession>
<sequence length="82" mass="9583">MPTDQEKVQVANQKRDLLQGQLRDRMRKSIAEQGAWGVRQTTMWAKKHRLAQLCIGRENATLKTIKKRIKELDDVANWEVPQ</sequence>
<dbReference type="Proteomes" id="UP000000784">
    <property type="component" value="Chromosome"/>
</dbReference>
<dbReference type="EMBL" id="CP000884">
    <property type="protein sequence ID" value="ABX34563.1"/>
    <property type="molecule type" value="Genomic_DNA"/>
</dbReference>
<dbReference type="AlphaFoldDB" id="A9BYM0"/>
<evidence type="ECO:0000313" key="1">
    <source>
        <dbReference type="EMBL" id="ABX34563.1"/>
    </source>
</evidence>
<proteinExistence type="predicted"/>
<keyword evidence="2" id="KW-1185">Reference proteome</keyword>
<reference evidence="2" key="2">
    <citation type="submission" date="2007-11" db="EMBL/GenBank/DDBJ databases">
        <title>Complete sequence of Delftia acidovorans DSM 14801 / SPH-1.</title>
        <authorList>
            <person name="Copeland A."/>
            <person name="Lucas S."/>
            <person name="Lapidus A."/>
            <person name="Barry K."/>
            <person name="Glavina del Rio T."/>
            <person name="Dalin E."/>
            <person name="Tice H."/>
            <person name="Pitluck S."/>
            <person name="Lowry S."/>
            <person name="Clum A."/>
            <person name="Schmutz J."/>
            <person name="Larimer F."/>
            <person name="Land M."/>
            <person name="Hauser L."/>
            <person name="Kyrpides N."/>
            <person name="Kim E."/>
            <person name="Schleheck D."/>
            <person name="Richardson P."/>
        </authorList>
    </citation>
    <scope>NUCLEOTIDE SEQUENCE [LARGE SCALE GENOMIC DNA]</scope>
    <source>
        <strain evidence="2">DSM 14801 / SPH-1</strain>
    </source>
</reference>
<reference evidence="1 2" key="1">
    <citation type="journal article" date="2004" name="Appl. Environ. Microbiol.">
        <title>Mineralization of individual congeners of linear alkylbenzenesulfonate by defined pairs of heterotrophic bacteria.</title>
        <authorList>
            <person name="Schleheck D."/>
            <person name="Knepper T.P."/>
            <person name="Fischer K."/>
            <person name="Cook A.M."/>
        </authorList>
    </citation>
    <scope>NUCLEOTIDE SEQUENCE [LARGE SCALE GENOMIC DNA]</scope>
    <source>
        <strain evidence="2">DSM 14801 / SPH-1</strain>
    </source>
</reference>
<organism evidence="1 2">
    <name type="scientific">Delftia acidovorans (strain DSM 14801 / SPH-1)</name>
    <dbReference type="NCBI Taxonomy" id="398578"/>
    <lineage>
        <taxon>Bacteria</taxon>
        <taxon>Pseudomonadati</taxon>
        <taxon>Pseudomonadota</taxon>
        <taxon>Betaproteobacteria</taxon>
        <taxon>Burkholderiales</taxon>
        <taxon>Comamonadaceae</taxon>
        <taxon>Delftia</taxon>
    </lineage>
</organism>
<dbReference type="GeneID" id="43131508"/>